<feature type="domain" description="DDE Tnp4" evidence="9">
    <location>
        <begin position="171"/>
        <end position="287"/>
    </location>
</feature>
<dbReference type="Pfam" id="PF13359">
    <property type="entry name" value="DDE_Tnp_4"/>
    <property type="match status" value="1"/>
</dbReference>
<dbReference type="AlphaFoldDB" id="A0A6A3MSZ9"/>
<dbReference type="InterPro" id="IPR027806">
    <property type="entry name" value="HARBI1_dom"/>
</dbReference>
<evidence type="ECO:0000256" key="8">
    <source>
        <dbReference type="SAM" id="SignalP"/>
    </source>
</evidence>
<dbReference type="GO" id="GO:0004518">
    <property type="term" value="F:nuclease activity"/>
    <property type="evidence" value="ECO:0007669"/>
    <property type="project" value="UniProtKB-KW"/>
</dbReference>
<comment type="similarity">
    <text evidence="3">Belongs to the HARBI1 family.</text>
</comment>
<comment type="caution">
    <text evidence="10">The sequence shown here is derived from an EMBL/GenBank/DDBJ whole genome shotgun (WGS) entry which is preliminary data.</text>
</comment>
<keyword evidence="4" id="KW-0540">Nuclease</keyword>
<proteinExistence type="inferred from homology"/>
<keyword evidence="6" id="KW-0378">Hydrolase</keyword>
<comment type="subcellular location">
    <subcellularLocation>
        <location evidence="2">Nucleus</location>
    </subcellularLocation>
</comment>
<dbReference type="PANTHER" id="PTHR22930">
    <property type="match status" value="1"/>
</dbReference>
<feature type="signal peptide" evidence="8">
    <location>
        <begin position="1"/>
        <end position="20"/>
    </location>
</feature>
<evidence type="ECO:0000256" key="2">
    <source>
        <dbReference type="ARBA" id="ARBA00004123"/>
    </source>
</evidence>
<dbReference type="GO" id="GO:0016787">
    <property type="term" value="F:hydrolase activity"/>
    <property type="evidence" value="ECO:0007669"/>
    <property type="project" value="UniProtKB-KW"/>
</dbReference>
<keyword evidence="8" id="KW-0732">Signal</keyword>
<evidence type="ECO:0000259" key="9">
    <source>
        <dbReference type="Pfam" id="PF13359"/>
    </source>
</evidence>
<organism evidence="10 11">
    <name type="scientific">Phytophthora rubi</name>
    <dbReference type="NCBI Taxonomy" id="129364"/>
    <lineage>
        <taxon>Eukaryota</taxon>
        <taxon>Sar</taxon>
        <taxon>Stramenopiles</taxon>
        <taxon>Oomycota</taxon>
        <taxon>Peronosporomycetes</taxon>
        <taxon>Peronosporales</taxon>
        <taxon>Peronosporaceae</taxon>
        <taxon>Phytophthora</taxon>
    </lineage>
</organism>
<evidence type="ECO:0000313" key="11">
    <source>
        <dbReference type="Proteomes" id="UP000429607"/>
    </source>
</evidence>
<dbReference type="GO" id="GO:0005634">
    <property type="term" value="C:nucleus"/>
    <property type="evidence" value="ECO:0007669"/>
    <property type="project" value="UniProtKB-SubCell"/>
</dbReference>
<accession>A0A6A3MSZ9</accession>
<evidence type="ECO:0000256" key="3">
    <source>
        <dbReference type="ARBA" id="ARBA00006958"/>
    </source>
</evidence>
<feature type="chain" id="PRO_5025615159" description="DDE Tnp4 domain-containing protein" evidence="8">
    <location>
        <begin position="21"/>
        <end position="289"/>
    </location>
</feature>
<evidence type="ECO:0000256" key="7">
    <source>
        <dbReference type="ARBA" id="ARBA00023242"/>
    </source>
</evidence>
<dbReference type="InterPro" id="IPR045249">
    <property type="entry name" value="HARBI1-like"/>
</dbReference>
<dbReference type="Proteomes" id="UP000429607">
    <property type="component" value="Unassembled WGS sequence"/>
</dbReference>
<dbReference type="PANTHER" id="PTHR22930:SF85">
    <property type="entry name" value="GH03217P-RELATED"/>
    <property type="match status" value="1"/>
</dbReference>
<evidence type="ECO:0000313" key="10">
    <source>
        <dbReference type="EMBL" id="KAE9031944.1"/>
    </source>
</evidence>
<evidence type="ECO:0000256" key="4">
    <source>
        <dbReference type="ARBA" id="ARBA00022722"/>
    </source>
</evidence>
<dbReference type="GO" id="GO:0046872">
    <property type="term" value="F:metal ion binding"/>
    <property type="evidence" value="ECO:0007669"/>
    <property type="project" value="UniProtKB-KW"/>
</dbReference>
<keyword evidence="5" id="KW-0479">Metal-binding</keyword>
<evidence type="ECO:0000256" key="1">
    <source>
        <dbReference type="ARBA" id="ARBA00001968"/>
    </source>
</evidence>
<comment type="cofactor">
    <cofactor evidence="1">
        <name>a divalent metal cation</name>
        <dbReference type="ChEBI" id="CHEBI:60240"/>
    </cofactor>
</comment>
<evidence type="ECO:0000256" key="6">
    <source>
        <dbReference type="ARBA" id="ARBA00022801"/>
    </source>
</evidence>
<gene>
    <name evidence="10" type="ORF">PR001_g10836</name>
</gene>
<reference evidence="10 11" key="1">
    <citation type="submission" date="2018-09" db="EMBL/GenBank/DDBJ databases">
        <title>Genomic investigation of the strawberry pathogen Phytophthora fragariae indicates pathogenicity is determined by transcriptional variation in three key races.</title>
        <authorList>
            <person name="Adams T.M."/>
            <person name="Armitage A.D."/>
            <person name="Sobczyk M.K."/>
            <person name="Bates H.J."/>
            <person name="Dunwell J.M."/>
            <person name="Nellist C.F."/>
            <person name="Harrison R.J."/>
        </authorList>
    </citation>
    <scope>NUCLEOTIDE SEQUENCE [LARGE SCALE GENOMIC DNA]</scope>
    <source>
        <strain evidence="10 11">SCRP249</strain>
    </source>
</reference>
<protein>
    <recommendedName>
        <fullName evidence="9">DDE Tnp4 domain-containing protein</fullName>
    </recommendedName>
</protein>
<name>A0A6A3MSZ9_9STRA</name>
<keyword evidence="7" id="KW-0539">Nucleus</keyword>
<evidence type="ECO:0000256" key="5">
    <source>
        <dbReference type="ARBA" id="ARBA00022723"/>
    </source>
</evidence>
<sequence>MEIKLPVFLVLLLLLVLLVALPVDMRRKCRQRERIDWETYAQRLVDEGLFHKCYKMSCSSFMALAAKLEPYLPVDEKQSRNRTGIEPATHVYKIQMCLRWLSGGSYHDVREISGVSVSAFYTSIHEVVDAITAHAELQLQFPTSVQAQRRVAKAFEQLSNSHVMKGCVGAVDGWLCPIRVPQKKEVSRVRSFFCGHYQRYGVNVQVSCDHLSRFTAVACSSPGGTGDAVAFLKWKLSRVVNELPNGLYVVGDNAYTNTNQLLTAFPRPGIISAAHDSYNFHLSQLRIRI</sequence>
<dbReference type="EMBL" id="QXFV01000649">
    <property type="protein sequence ID" value="KAE9031944.1"/>
    <property type="molecule type" value="Genomic_DNA"/>
</dbReference>